<evidence type="ECO:0000256" key="1">
    <source>
        <dbReference type="SAM" id="MobiDB-lite"/>
    </source>
</evidence>
<dbReference type="EMBL" id="BK014785">
    <property type="protein sequence ID" value="DAD75540.1"/>
    <property type="molecule type" value="Genomic_DNA"/>
</dbReference>
<reference evidence="2" key="1">
    <citation type="journal article" date="2021" name="Proc. Natl. Acad. Sci. U.S.A.">
        <title>A Catalog of Tens of Thousands of Viruses from Human Metagenomes Reveals Hidden Associations with Chronic Diseases.</title>
        <authorList>
            <person name="Tisza M.J."/>
            <person name="Buck C.B."/>
        </authorList>
    </citation>
    <scope>NUCLEOTIDE SEQUENCE</scope>
    <source>
        <strain evidence="2">CtM7c3</strain>
    </source>
</reference>
<name>A0A8S5LZY7_9CAUD</name>
<protein>
    <submittedName>
        <fullName evidence="2">Uncharacterized protein</fullName>
    </submittedName>
</protein>
<feature type="region of interest" description="Disordered" evidence="1">
    <location>
        <begin position="115"/>
        <end position="135"/>
    </location>
</feature>
<organism evidence="2">
    <name type="scientific">Siphoviridae sp. ctM7c3</name>
    <dbReference type="NCBI Taxonomy" id="2826257"/>
    <lineage>
        <taxon>Viruses</taxon>
        <taxon>Duplodnaviria</taxon>
        <taxon>Heunggongvirae</taxon>
        <taxon>Uroviricota</taxon>
        <taxon>Caudoviricetes</taxon>
    </lineage>
</organism>
<feature type="compositionally biased region" description="Polar residues" evidence="1">
    <location>
        <begin position="122"/>
        <end position="135"/>
    </location>
</feature>
<accession>A0A8S5LZY7</accession>
<evidence type="ECO:0000313" key="2">
    <source>
        <dbReference type="EMBL" id="DAD75540.1"/>
    </source>
</evidence>
<sequence>MKIKELPHGTSLRTKWRKIRQDPHVPAWDRFEPFYEWAISQHYGPGLGITRSNLDVPWGPGNCLVIPVQVPSAENYSRAERWDLAVADFRRRLAWAEVHNPAAIARLLRNGVPAAKKAAPGTGTSESGAGQITTC</sequence>
<proteinExistence type="predicted"/>